<dbReference type="Pfam" id="PF00892">
    <property type="entry name" value="EamA"/>
    <property type="match status" value="2"/>
</dbReference>
<evidence type="ECO:0000256" key="1">
    <source>
        <dbReference type="SAM" id="Phobius"/>
    </source>
</evidence>
<feature type="transmembrane region" description="Helical" evidence="1">
    <location>
        <begin position="241"/>
        <end position="259"/>
    </location>
</feature>
<feature type="domain" description="EamA" evidence="2">
    <location>
        <begin position="2"/>
        <end position="133"/>
    </location>
</feature>
<dbReference type="PANTHER" id="PTHR22911:SF137">
    <property type="entry name" value="SOLUTE CARRIER FAMILY 35 MEMBER G2-RELATED"/>
    <property type="match status" value="1"/>
</dbReference>
<feature type="transmembrane region" description="Helical" evidence="1">
    <location>
        <begin position="271"/>
        <end position="287"/>
    </location>
</feature>
<evidence type="ECO:0000313" key="3">
    <source>
        <dbReference type="EMBL" id="BAT72409.1"/>
    </source>
</evidence>
<dbReference type="OrthoDB" id="13006at2"/>
<feature type="transmembrane region" description="Helical" evidence="1">
    <location>
        <begin position="117"/>
        <end position="135"/>
    </location>
</feature>
<protein>
    <recommendedName>
        <fullName evidence="2">EamA domain-containing protein</fullName>
    </recommendedName>
</protein>
<gene>
    <name evidence="3" type="ORF">TST_1625</name>
</gene>
<feature type="domain" description="EamA" evidence="2">
    <location>
        <begin position="153"/>
        <end position="286"/>
    </location>
</feature>
<dbReference type="RefSeq" id="WP_068550569.1">
    <property type="nucleotide sequence ID" value="NZ_AP013035.1"/>
</dbReference>
<dbReference type="KEGG" id="ttk:TST_1625"/>
<organism evidence="3 4">
    <name type="scientific">Thermosulfidibacter takaii (strain DSM 17441 / JCM 13301 / NBRC 103674 / ABI70S6)</name>
    <dbReference type="NCBI Taxonomy" id="1298851"/>
    <lineage>
        <taxon>Bacteria</taxon>
        <taxon>Pseudomonadati</taxon>
        <taxon>Thermosulfidibacterota</taxon>
        <taxon>Thermosulfidibacteria</taxon>
        <taxon>Thermosulfidibacterales</taxon>
        <taxon>Thermosulfidibacteraceae</taxon>
    </lineage>
</organism>
<dbReference type="Proteomes" id="UP000063234">
    <property type="component" value="Chromosome"/>
</dbReference>
<feature type="transmembrane region" description="Helical" evidence="1">
    <location>
        <begin position="156"/>
        <end position="176"/>
    </location>
</feature>
<feature type="transmembrane region" description="Helical" evidence="1">
    <location>
        <begin position="35"/>
        <end position="54"/>
    </location>
</feature>
<dbReference type="AlphaFoldDB" id="A0A0S3QVQ5"/>
<feature type="transmembrane region" description="Helical" evidence="1">
    <location>
        <begin position="88"/>
        <end position="111"/>
    </location>
</feature>
<evidence type="ECO:0000313" key="4">
    <source>
        <dbReference type="Proteomes" id="UP000063234"/>
    </source>
</evidence>
<feature type="transmembrane region" description="Helical" evidence="1">
    <location>
        <begin position="182"/>
        <end position="201"/>
    </location>
</feature>
<feature type="transmembrane region" description="Helical" evidence="1">
    <location>
        <begin position="217"/>
        <end position="235"/>
    </location>
</feature>
<proteinExistence type="predicted"/>
<keyword evidence="1" id="KW-0812">Transmembrane</keyword>
<dbReference type="SUPFAM" id="SSF103481">
    <property type="entry name" value="Multidrug resistance efflux transporter EmrE"/>
    <property type="match status" value="2"/>
</dbReference>
<dbReference type="PANTHER" id="PTHR22911">
    <property type="entry name" value="ACYL-MALONYL CONDENSING ENZYME-RELATED"/>
    <property type="match status" value="1"/>
</dbReference>
<dbReference type="Gene3D" id="1.10.3730.20">
    <property type="match status" value="1"/>
</dbReference>
<evidence type="ECO:0000259" key="2">
    <source>
        <dbReference type="Pfam" id="PF00892"/>
    </source>
</evidence>
<dbReference type="EMBL" id="AP013035">
    <property type="protein sequence ID" value="BAT72409.1"/>
    <property type="molecule type" value="Genomic_DNA"/>
</dbReference>
<sequence>MWAIYAVIAAVCWATADLLSKIAMNKQDLDEYITLYSRFFFSIPFLVIFLYISSPHNVSSLFWLMCLLVVPGDIVASTLYIKALKISPISIVVPLMSFAPVFMLLSSPIILGEWPSPLGILGVLLVTTGAYVMHIDRLKSGVLEPIKAIYKDKGPLFVIIAAAIFSIDTAIGKKAVQYSDPVFFSFYYCLFMTLGYTPIVLRSSHSVKRLSFLKRKVLWGIGACFGIGVVAFLYAIQLANIAYVSAFGKISMLVAVLYGKIFFQEEGLKRKLTGVLLMLIGIYFIFAS</sequence>
<feature type="transmembrane region" description="Helical" evidence="1">
    <location>
        <begin position="6"/>
        <end position="23"/>
    </location>
</feature>
<dbReference type="InterPro" id="IPR000620">
    <property type="entry name" value="EamA_dom"/>
</dbReference>
<keyword evidence="1" id="KW-0472">Membrane</keyword>
<dbReference type="InterPro" id="IPR037185">
    <property type="entry name" value="EmrE-like"/>
</dbReference>
<reference evidence="4" key="1">
    <citation type="journal article" date="2018" name="Science">
        <title>A primordial and reversible TCA cycle in a facultatively chemolithoautotrophic thermophile.</title>
        <authorList>
            <person name="Nunoura T."/>
            <person name="Chikaraishi Y."/>
            <person name="Izaki R."/>
            <person name="Suwa T."/>
            <person name="Sato T."/>
            <person name="Harada T."/>
            <person name="Mori K."/>
            <person name="Kato Y."/>
            <person name="Miyazaki M."/>
            <person name="Shimamura S."/>
            <person name="Yanagawa K."/>
            <person name="Shuto A."/>
            <person name="Ohkouchi N."/>
            <person name="Fujita N."/>
            <person name="Takaki Y."/>
            <person name="Atomi H."/>
            <person name="Takai K."/>
        </authorList>
    </citation>
    <scope>NUCLEOTIDE SEQUENCE [LARGE SCALE GENOMIC DNA]</scope>
    <source>
        <strain evidence="4">DSM 17441 / JCM 13301 / NBRC 103674 / ABI70S6</strain>
    </source>
</reference>
<feature type="transmembrane region" description="Helical" evidence="1">
    <location>
        <begin position="60"/>
        <end position="81"/>
    </location>
</feature>
<dbReference type="GO" id="GO:0016020">
    <property type="term" value="C:membrane"/>
    <property type="evidence" value="ECO:0007669"/>
    <property type="project" value="InterPro"/>
</dbReference>
<dbReference type="STRING" id="1298851.TST_1625"/>
<name>A0A0S3QVQ5_THET7</name>
<keyword evidence="4" id="KW-1185">Reference proteome</keyword>
<accession>A0A0S3QVQ5</accession>
<keyword evidence="1" id="KW-1133">Transmembrane helix</keyword>